<dbReference type="Proteomes" id="UP000660262">
    <property type="component" value="Unassembled WGS sequence"/>
</dbReference>
<dbReference type="PANTHER" id="PTHR30561:SF1">
    <property type="entry name" value="MULTIDRUG TRANSPORTER EMRE"/>
    <property type="match status" value="1"/>
</dbReference>
<keyword evidence="6 8" id="KW-0472">Membrane</keyword>
<dbReference type="PANTHER" id="PTHR30561">
    <property type="entry name" value="SMR FAMILY PROTON-DEPENDENT DRUG EFFLUX TRANSPORTER SUGE"/>
    <property type="match status" value="1"/>
</dbReference>
<dbReference type="GO" id="GO:0022857">
    <property type="term" value="F:transmembrane transporter activity"/>
    <property type="evidence" value="ECO:0007669"/>
    <property type="project" value="InterPro"/>
</dbReference>
<keyword evidence="10" id="KW-1185">Reference proteome</keyword>
<evidence type="ECO:0000256" key="7">
    <source>
        <dbReference type="SAM" id="MobiDB-lite"/>
    </source>
</evidence>
<dbReference type="InterPro" id="IPR037185">
    <property type="entry name" value="EmrE-like"/>
</dbReference>
<evidence type="ECO:0000313" key="10">
    <source>
        <dbReference type="Proteomes" id="UP000660262"/>
    </source>
</evidence>
<gene>
    <name evidence="9" type="ORF">PPROV_000812300</name>
</gene>
<evidence type="ECO:0000256" key="3">
    <source>
        <dbReference type="ARBA" id="ARBA00022475"/>
    </source>
</evidence>
<keyword evidence="4 8" id="KW-0812">Transmembrane</keyword>
<evidence type="ECO:0000256" key="1">
    <source>
        <dbReference type="ARBA" id="ARBA00004651"/>
    </source>
</evidence>
<evidence type="ECO:0000256" key="5">
    <source>
        <dbReference type="ARBA" id="ARBA00022989"/>
    </source>
</evidence>
<evidence type="ECO:0000313" key="9">
    <source>
        <dbReference type="EMBL" id="GHP09388.1"/>
    </source>
</evidence>
<evidence type="ECO:0000256" key="8">
    <source>
        <dbReference type="SAM" id="Phobius"/>
    </source>
</evidence>
<evidence type="ECO:0000256" key="2">
    <source>
        <dbReference type="ARBA" id="ARBA00022448"/>
    </source>
</evidence>
<dbReference type="OrthoDB" id="5597517at2759"/>
<feature type="compositionally biased region" description="Low complexity" evidence="7">
    <location>
        <begin position="166"/>
        <end position="185"/>
    </location>
</feature>
<proteinExistence type="predicted"/>
<feature type="region of interest" description="Disordered" evidence="7">
    <location>
        <begin position="107"/>
        <end position="190"/>
    </location>
</feature>
<feature type="transmembrane region" description="Helical" evidence="8">
    <location>
        <begin position="260"/>
        <end position="279"/>
    </location>
</feature>
<feature type="transmembrane region" description="Helical" evidence="8">
    <location>
        <begin position="227"/>
        <end position="248"/>
    </location>
</feature>
<reference evidence="9" key="1">
    <citation type="submission" date="2020-10" db="EMBL/GenBank/DDBJ databases">
        <title>Unveiling of a novel bifunctional photoreceptor, Dualchrome1, isolated from a cosmopolitan green alga.</title>
        <authorList>
            <person name="Suzuki S."/>
            <person name="Kawachi M."/>
        </authorList>
    </citation>
    <scope>NUCLEOTIDE SEQUENCE</scope>
    <source>
        <strain evidence="9">NIES 2893</strain>
    </source>
</reference>
<dbReference type="EMBL" id="BNJQ01000024">
    <property type="protein sequence ID" value="GHP09388.1"/>
    <property type="molecule type" value="Genomic_DNA"/>
</dbReference>
<evidence type="ECO:0000256" key="6">
    <source>
        <dbReference type="ARBA" id="ARBA00023136"/>
    </source>
</evidence>
<organism evidence="9 10">
    <name type="scientific">Pycnococcus provasolii</name>
    <dbReference type="NCBI Taxonomy" id="41880"/>
    <lineage>
        <taxon>Eukaryota</taxon>
        <taxon>Viridiplantae</taxon>
        <taxon>Chlorophyta</taxon>
        <taxon>Pseudoscourfieldiophyceae</taxon>
        <taxon>Pseudoscourfieldiales</taxon>
        <taxon>Pycnococcaceae</taxon>
        <taxon>Pycnococcus</taxon>
    </lineage>
</organism>
<dbReference type="GO" id="GO:0005886">
    <property type="term" value="C:plasma membrane"/>
    <property type="evidence" value="ECO:0007669"/>
    <property type="project" value="UniProtKB-SubCell"/>
</dbReference>
<dbReference type="Gene3D" id="1.10.3730.20">
    <property type="match status" value="1"/>
</dbReference>
<keyword evidence="3" id="KW-1003">Cell membrane</keyword>
<keyword evidence="2" id="KW-0813">Transport</keyword>
<comment type="subcellular location">
    <subcellularLocation>
        <location evidence="1">Cell membrane</location>
        <topology evidence="1">Multi-pass membrane protein</topology>
    </subcellularLocation>
</comment>
<accession>A0A830HR31</accession>
<comment type="caution">
    <text evidence="9">The sequence shown here is derived from an EMBL/GenBank/DDBJ whole genome shotgun (WGS) entry which is preliminary data.</text>
</comment>
<dbReference type="InterPro" id="IPR045324">
    <property type="entry name" value="Small_multidrug_res"/>
</dbReference>
<feature type="compositionally biased region" description="Low complexity" evidence="7">
    <location>
        <begin position="119"/>
        <end position="134"/>
    </location>
</feature>
<keyword evidence="5 8" id="KW-1133">Transmembrane helix</keyword>
<evidence type="ECO:0000256" key="4">
    <source>
        <dbReference type="ARBA" id="ARBA00022692"/>
    </source>
</evidence>
<feature type="compositionally biased region" description="Basic and acidic residues" evidence="7">
    <location>
        <begin position="136"/>
        <end position="160"/>
    </location>
</feature>
<dbReference type="SUPFAM" id="SSF103481">
    <property type="entry name" value="Multidrug resistance efflux transporter EmrE"/>
    <property type="match status" value="1"/>
</dbReference>
<sequence length="305" mass="32798">MVNEQQQQQQLGYYYVGNVAGNWWMNHPPQSDSSWMRAASNMGVLSEWVASPYQITSPTKPSPHPPTTTTAILHIPPPQLHHVVELTTNVVVHSATDPVMMMPPVVADGRCDDGTSSNAAAATATPQQVTTPQQRLHADAQRFTSKELETSNCDNKDYDVKRRRSTSTSSTSTKAAATATASSSAPPHVVPNLEPRASDWMLLAAAIVLEVVGTTCMKLVSMQKEMWMARLFMGAVALCYVSSFSIFIHALKRFEISTAYAIWSGAGTALTAVVGFAFFSESLGVGKVAAIGMIIAGVVGVHAFQ</sequence>
<feature type="transmembrane region" description="Helical" evidence="8">
    <location>
        <begin position="285"/>
        <end position="304"/>
    </location>
</feature>
<protein>
    <submittedName>
        <fullName evidence="9">Uncharacterized protein</fullName>
    </submittedName>
</protein>
<dbReference type="AlphaFoldDB" id="A0A830HR31"/>
<dbReference type="InterPro" id="IPR000390">
    <property type="entry name" value="Small_drug/metabolite_transptr"/>
</dbReference>
<dbReference type="Pfam" id="PF00893">
    <property type="entry name" value="Multi_Drug_Res"/>
    <property type="match status" value="1"/>
</dbReference>
<name>A0A830HR31_9CHLO</name>